<dbReference type="GO" id="GO:0000166">
    <property type="term" value="F:nucleotide binding"/>
    <property type="evidence" value="ECO:0007669"/>
    <property type="project" value="InterPro"/>
</dbReference>
<evidence type="ECO:0000256" key="2">
    <source>
        <dbReference type="ARBA" id="ARBA00023002"/>
    </source>
</evidence>
<evidence type="ECO:0000256" key="4">
    <source>
        <dbReference type="SAM" id="Phobius"/>
    </source>
</evidence>
<dbReference type="SUPFAM" id="SSF55347">
    <property type="entry name" value="Glyceraldehyde-3-phosphate dehydrogenase-like, C-terminal domain"/>
    <property type="match status" value="1"/>
</dbReference>
<sequence length="380" mass="41397">MARATENESKKIRYAVVGLGNIAQVAVLPAFANAAENSELVALVSGSREKLQVLGERYGIAERGGYDDLEAILERARVDAVYIALPNTMHREFTERAARAGAHVLCEKPLAMTEEDCAAMIQATRLAGVKLMTAYRLHFEEANLGAIEIIRSGALGQVRAFSSSFSHTVRPGDIRTRRELGGGALFDLGIYCVNAARYLFREEPIEVFGTCQQFDEERAQGVDESTSATLRFPSGAVAQFTASQGLALAAWYHVTGTKGDLRVEHGYFFPGPLKHQLTIGGKTTEQTFEKRDQFAATLVYFSRCILEDTEPVPSGVEGLADVRVMQAILRSAASGKAEALPPFDRERRPDLSLRIDRPAIESPAPVLASPPARVDRAAVQ</sequence>
<protein>
    <submittedName>
        <fullName evidence="7">Oxidoreductase</fullName>
        <ecNumber evidence="7">1.-.-.-</ecNumber>
    </submittedName>
</protein>
<keyword evidence="4" id="KW-0472">Membrane</keyword>
<dbReference type="OrthoDB" id="9793050at2"/>
<evidence type="ECO:0000313" key="7">
    <source>
        <dbReference type="EMBL" id="AUX47322.1"/>
    </source>
</evidence>
<evidence type="ECO:0000256" key="1">
    <source>
        <dbReference type="ARBA" id="ARBA00010928"/>
    </source>
</evidence>
<keyword evidence="4" id="KW-0812">Transmembrane</keyword>
<dbReference type="GO" id="GO:0016491">
    <property type="term" value="F:oxidoreductase activity"/>
    <property type="evidence" value="ECO:0007669"/>
    <property type="project" value="UniProtKB-KW"/>
</dbReference>
<feature type="domain" description="Gfo/Idh/MocA-like oxidoreductase N-terminal" evidence="5">
    <location>
        <begin position="12"/>
        <end position="134"/>
    </location>
</feature>
<dbReference type="EC" id="1.-.-.-" evidence="7"/>
<dbReference type="InterPro" id="IPR000683">
    <property type="entry name" value="Gfo/Idh/MocA-like_OxRdtase_N"/>
</dbReference>
<accession>A0A2L0F715</accession>
<feature type="transmembrane region" description="Helical" evidence="4">
    <location>
        <begin position="12"/>
        <end position="32"/>
    </location>
</feature>
<feature type="compositionally biased region" description="Basic and acidic residues" evidence="3">
    <location>
        <begin position="343"/>
        <end position="357"/>
    </location>
</feature>
<name>A0A2L0F715_SORCE</name>
<keyword evidence="2 7" id="KW-0560">Oxidoreductase</keyword>
<feature type="region of interest" description="Disordered" evidence="3">
    <location>
        <begin position="338"/>
        <end position="357"/>
    </location>
</feature>
<evidence type="ECO:0000256" key="3">
    <source>
        <dbReference type="SAM" id="MobiDB-lite"/>
    </source>
</evidence>
<dbReference type="InterPro" id="IPR036291">
    <property type="entry name" value="NAD(P)-bd_dom_sf"/>
</dbReference>
<dbReference type="AlphaFoldDB" id="A0A2L0F715"/>
<dbReference type="Pfam" id="PF22725">
    <property type="entry name" value="GFO_IDH_MocA_C3"/>
    <property type="match status" value="1"/>
</dbReference>
<evidence type="ECO:0000259" key="6">
    <source>
        <dbReference type="Pfam" id="PF22725"/>
    </source>
</evidence>
<dbReference type="Gene3D" id="3.30.360.10">
    <property type="entry name" value="Dihydrodipicolinate Reductase, domain 2"/>
    <property type="match status" value="1"/>
</dbReference>
<comment type="similarity">
    <text evidence="1">Belongs to the Gfo/Idh/MocA family.</text>
</comment>
<gene>
    <name evidence="7" type="ORF">SOCE26_088400</name>
</gene>
<dbReference type="InterPro" id="IPR008354">
    <property type="entry name" value="Glc-Fru_OxRdtase_bac"/>
</dbReference>
<evidence type="ECO:0000259" key="5">
    <source>
        <dbReference type="Pfam" id="PF01408"/>
    </source>
</evidence>
<dbReference type="EMBL" id="CP012673">
    <property type="protein sequence ID" value="AUX47322.1"/>
    <property type="molecule type" value="Genomic_DNA"/>
</dbReference>
<dbReference type="PANTHER" id="PTHR22604">
    <property type="entry name" value="OXIDOREDUCTASES"/>
    <property type="match status" value="1"/>
</dbReference>
<organism evidence="7 8">
    <name type="scientific">Sorangium cellulosum</name>
    <name type="common">Polyangium cellulosum</name>
    <dbReference type="NCBI Taxonomy" id="56"/>
    <lineage>
        <taxon>Bacteria</taxon>
        <taxon>Pseudomonadati</taxon>
        <taxon>Myxococcota</taxon>
        <taxon>Polyangia</taxon>
        <taxon>Polyangiales</taxon>
        <taxon>Polyangiaceae</taxon>
        <taxon>Sorangium</taxon>
    </lineage>
</organism>
<dbReference type="InterPro" id="IPR050984">
    <property type="entry name" value="Gfo/Idh/MocA_domain"/>
</dbReference>
<dbReference type="SUPFAM" id="SSF51735">
    <property type="entry name" value="NAD(P)-binding Rossmann-fold domains"/>
    <property type="match status" value="1"/>
</dbReference>
<dbReference type="PANTHER" id="PTHR22604:SF105">
    <property type="entry name" value="TRANS-1,2-DIHYDROBENZENE-1,2-DIOL DEHYDROGENASE"/>
    <property type="match status" value="1"/>
</dbReference>
<evidence type="ECO:0000313" key="8">
    <source>
        <dbReference type="Proteomes" id="UP000238348"/>
    </source>
</evidence>
<keyword evidence="4" id="KW-1133">Transmembrane helix</keyword>
<proteinExistence type="inferred from homology"/>
<dbReference type="InterPro" id="IPR055170">
    <property type="entry name" value="GFO_IDH_MocA-like_dom"/>
</dbReference>
<feature type="domain" description="GFO/IDH/MocA-like oxidoreductase" evidence="6">
    <location>
        <begin position="147"/>
        <end position="261"/>
    </location>
</feature>
<dbReference type="Gene3D" id="3.40.50.720">
    <property type="entry name" value="NAD(P)-binding Rossmann-like Domain"/>
    <property type="match status" value="1"/>
</dbReference>
<dbReference type="Proteomes" id="UP000238348">
    <property type="component" value="Chromosome"/>
</dbReference>
<reference evidence="7 8" key="1">
    <citation type="submission" date="2015-09" db="EMBL/GenBank/DDBJ databases">
        <title>Sorangium comparison.</title>
        <authorList>
            <person name="Zaburannyi N."/>
            <person name="Bunk B."/>
            <person name="Overmann J."/>
            <person name="Mueller R."/>
        </authorList>
    </citation>
    <scope>NUCLEOTIDE SEQUENCE [LARGE SCALE GENOMIC DNA]</scope>
    <source>
        <strain evidence="7 8">So ce26</strain>
    </source>
</reference>
<dbReference type="PRINTS" id="PR01775">
    <property type="entry name" value="GLFROXRDTASE"/>
</dbReference>
<dbReference type="RefSeq" id="WP_104985357.1">
    <property type="nucleotide sequence ID" value="NZ_CP012673.1"/>
</dbReference>
<dbReference type="Pfam" id="PF01408">
    <property type="entry name" value="GFO_IDH_MocA"/>
    <property type="match status" value="1"/>
</dbReference>